<dbReference type="STRING" id="3914.A0A0L9VPG7"/>
<dbReference type="Gramene" id="KOM56639">
    <property type="protein sequence ID" value="KOM56639"/>
    <property type="gene ID" value="LR48_Vigan10g253100"/>
</dbReference>
<accession>A0A0L9VPG7</accession>
<protein>
    <recommendedName>
        <fullName evidence="4">Ribosomal protein L34Ae</fullName>
    </recommendedName>
</protein>
<feature type="region of interest" description="Disordered" evidence="1">
    <location>
        <begin position="30"/>
        <end position="51"/>
    </location>
</feature>
<organism evidence="2 3">
    <name type="scientific">Phaseolus angularis</name>
    <name type="common">Azuki bean</name>
    <name type="synonym">Vigna angularis</name>
    <dbReference type="NCBI Taxonomy" id="3914"/>
    <lineage>
        <taxon>Eukaryota</taxon>
        <taxon>Viridiplantae</taxon>
        <taxon>Streptophyta</taxon>
        <taxon>Embryophyta</taxon>
        <taxon>Tracheophyta</taxon>
        <taxon>Spermatophyta</taxon>
        <taxon>Magnoliopsida</taxon>
        <taxon>eudicotyledons</taxon>
        <taxon>Gunneridae</taxon>
        <taxon>Pentapetalae</taxon>
        <taxon>rosids</taxon>
        <taxon>fabids</taxon>
        <taxon>Fabales</taxon>
        <taxon>Fabaceae</taxon>
        <taxon>Papilionoideae</taxon>
        <taxon>50 kb inversion clade</taxon>
        <taxon>NPAAA clade</taxon>
        <taxon>indigoferoid/millettioid clade</taxon>
        <taxon>Phaseoleae</taxon>
        <taxon>Vigna</taxon>
    </lineage>
</organism>
<evidence type="ECO:0000313" key="3">
    <source>
        <dbReference type="Proteomes" id="UP000053144"/>
    </source>
</evidence>
<dbReference type="InterPro" id="IPR012870">
    <property type="entry name" value="DUF1666"/>
</dbReference>
<reference evidence="3" key="1">
    <citation type="journal article" date="2015" name="Proc. Natl. Acad. Sci. U.S.A.">
        <title>Genome sequencing of adzuki bean (Vigna angularis) provides insight into high starch and low fat accumulation and domestication.</title>
        <authorList>
            <person name="Yang K."/>
            <person name="Tian Z."/>
            <person name="Chen C."/>
            <person name="Luo L."/>
            <person name="Zhao B."/>
            <person name="Wang Z."/>
            <person name="Yu L."/>
            <person name="Li Y."/>
            <person name="Sun Y."/>
            <person name="Li W."/>
            <person name="Chen Y."/>
            <person name="Li Y."/>
            <person name="Zhang Y."/>
            <person name="Ai D."/>
            <person name="Zhao J."/>
            <person name="Shang C."/>
            <person name="Ma Y."/>
            <person name="Wu B."/>
            <person name="Wang M."/>
            <person name="Gao L."/>
            <person name="Sun D."/>
            <person name="Zhang P."/>
            <person name="Guo F."/>
            <person name="Wang W."/>
            <person name="Li Y."/>
            <person name="Wang J."/>
            <person name="Varshney R.K."/>
            <person name="Wang J."/>
            <person name="Ling H.Q."/>
            <person name="Wan P."/>
        </authorList>
    </citation>
    <scope>NUCLEOTIDE SEQUENCE</scope>
    <source>
        <strain evidence="3">cv. Jingnong 6</strain>
    </source>
</reference>
<dbReference type="OMA" id="RNRCAMQ"/>
<evidence type="ECO:0000256" key="1">
    <source>
        <dbReference type="SAM" id="MobiDB-lite"/>
    </source>
</evidence>
<dbReference type="Pfam" id="PF07891">
    <property type="entry name" value="DUF1666"/>
    <property type="match status" value="1"/>
</dbReference>
<evidence type="ECO:0000313" key="2">
    <source>
        <dbReference type="EMBL" id="KOM56639.1"/>
    </source>
</evidence>
<name>A0A0L9VPG7_PHAAN</name>
<dbReference type="EMBL" id="CM003380">
    <property type="protein sequence ID" value="KOM56639.1"/>
    <property type="molecule type" value="Genomic_DNA"/>
</dbReference>
<dbReference type="PANTHER" id="PTHR46741:SF2">
    <property type="entry name" value="RIBOSOMAL PROTEIN L34AE"/>
    <property type="match status" value="1"/>
</dbReference>
<dbReference type="AlphaFoldDB" id="A0A0L9VPG7"/>
<dbReference type="PANTHER" id="PTHR46741">
    <property type="entry name" value="OS09G0413600 PROTEIN"/>
    <property type="match status" value="1"/>
</dbReference>
<gene>
    <name evidence="2" type="ORF">LR48_Vigan10g253100</name>
</gene>
<evidence type="ECO:0008006" key="4">
    <source>
        <dbReference type="Google" id="ProtNLM"/>
    </source>
</evidence>
<sequence>MHSGVHVAAGERATSAVYMADSSARHPLTDASCRTSGRMDVRPSQSEPVVETGSGAHMSAWEWTTVRYGLKCERALAVWSALAGANVRWQSGKQKLRTSEVFPNLCTHHHLPFLRNLSSLLLLSTLSAPFLSLRNHHCTSSDQYLRRSWRTLGVGLQKNVRFVKAEPLVDTLFWVSTRIFMRYFSHEAINSDCSSSLFHETYHTDPNNSEIKTEVEEDCSEHSKDAEFKSERFEEGNDVIQLKQECSHQSDSNGSEPEAKSNGDCSVTITNYTGNFGVEEKEKTMLVFKFQYQTWNCGETFDFVNTDNDKAPGITSKHEFISGNSFSTFLDETCVHSKYFPLENDSAVESEGSFEPESYVDQVVRPQTALSVEQPNEHQVENLNANVFVEEISAADSVFSEDDFICVSFELDSMTSSVGGGFLLDTDFATIVQLDEENGVLPKENLDYEGEIRSESLYFEHRDTVVGIRNLEEEMTVQQDSDIIENINLKSHCFQDRHGKNLHGSTGSDLEDSYRFDAQWEHQELIEQLKMELNKVRATGLPTTFETQRIMKDLKPWEIDENFKHGSTRNDLTKLYRSYTERMRKFDILNYQKLFAIGALKTTDLTLSFSSRENSSQAITSLLPHLFHHCRRKKFESDPLKKFRREIYSDLEMVYVGQLCLSWEFLRWEYDKALQLWESEQHRFQSYSEVAEEFQQFQVLLLRFLENERFQGPRVEYYARNRCAMQNLLHVPVIREDNTKDEEKYADNKNEMTSNMLVEILEESIRIFWHFTKADKDASSSAHKGSRETQVKIQDPADSEFLREIQVELQKVIETCETKFPLLM</sequence>
<proteinExistence type="predicted"/>
<dbReference type="Proteomes" id="UP000053144">
    <property type="component" value="Chromosome 10"/>
</dbReference>